<accession>A0A8C6SEM2</accession>
<dbReference type="Gene3D" id="3.10.100.10">
    <property type="entry name" value="Mannose-Binding Protein A, subunit A"/>
    <property type="match status" value="1"/>
</dbReference>
<dbReference type="InterPro" id="IPR050111">
    <property type="entry name" value="C-type_lectin/snaclec_domain"/>
</dbReference>
<dbReference type="Pfam" id="PF00059">
    <property type="entry name" value="Lectin_C"/>
    <property type="match status" value="1"/>
</dbReference>
<evidence type="ECO:0000313" key="4">
    <source>
        <dbReference type="Proteomes" id="UP000694523"/>
    </source>
</evidence>
<dbReference type="SUPFAM" id="SSF56436">
    <property type="entry name" value="C-type lectin-like"/>
    <property type="match status" value="1"/>
</dbReference>
<dbReference type="InterPro" id="IPR018378">
    <property type="entry name" value="C-type_lectin_CS"/>
</dbReference>
<dbReference type="SMART" id="SM00034">
    <property type="entry name" value="CLECT"/>
    <property type="match status" value="1"/>
</dbReference>
<keyword evidence="4" id="KW-1185">Reference proteome</keyword>
<dbReference type="AlphaFoldDB" id="A0A8C6SEM2"/>
<dbReference type="PRINTS" id="PR01504">
    <property type="entry name" value="PNCREATITSAP"/>
</dbReference>
<evidence type="ECO:0000313" key="3">
    <source>
        <dbReference type="Ensembl" id="ENSNMLP00000005748.1"/>
    </source>
</evidence>
<dbReference type="PROSITE" id="PS50041">
    <property type="entry name" value="C_TYPE_LECTIN_2"/>
    <property type="match status" value="1"/>
</dbReference>
<proteinExistence type="predicted"/>
<dbReference type="InterPro" id="IPR016186">
    <property type="entry name" value="C-type_lectin-like/link_sf"/>
</dbReference>
<name>A0A8C6SEM2_9GOBI</name>
<protein>
    <recommendedName>
        <fullName evidence="2">C-type lectin domain-containing protein</fullName>
    </recommendedName>
</protein>
<reference evidence="3" key="2">
    <citation type="submission" date="2025-09" db="UniProtKB">
        <authorList>
            <consortium name="Ensembl"/>
        </authorList>
    </citation>
    <scope>IDENTIFICATION</scope>
</reference>
<evidence type="ECO:0000256" key="1">
    <source>
        <dbReference type="ARBA" id="ARBA00023157"/>
    </source>
</evidence>
<dbReference type="PANTHER" id="PTHR22803">
    <property type="entry name" value="MANNOSE, PHOSPHOLIPASE, LECTIN RECEPTOR RELATED"/>
    <property type="match status" value="1"/>
</dbReference>
<feature type="domain" description="C-type lectin" evidence="2">
    <location>
        <begin position="29"/>
        <end position="148"/>
    </location>
</feature>
<dbReference type="Ensembl" id="ENSNMLT00000006597.1">
    <property type="protein sequence ID" value="ENSNMLP00000005748.1"/>
    <property type="gene ID" value="ENSNMLG00000004199.1"/>
</dbReference>
<dbReference type="InterPro" id="IPR016187">
    <property type="entry name" value="CTDL_fold"/>
</dbReference>
<dbReference type="Proteomes" id="UP000694523">
    <property type="component" value="Unplaced"/>
</dbReference>
<organism evidence="3 4">
    <name type="scientific">Neogobius melanostomus</name>
    <name type="common">round goby</name>
    <dbReference type="NCBI Taxonomy" id="47308"/>
    <lineage>
        <taxon>Eukaryota</taxon>
        <taxon>Metazoa</taxon>
        <taxon>Chordata</taxon>
        <taxon>Craniata</taxon>
        <taxon>Vertebrata</taxon>
        <taxon>Euteleostomi</taxon>
        <taxon>Actinopterygii</taxon>
        <taxon>Neopterygii</taxon>
        <taxon>Teleostei</taxon>
        <taxon>Neoteleostei</taxon>
        <taxon>Acanthomorphata</taxon>
        <taxon>Gobiaria</taxon>
        <taxon>Gobiiformes</taxon>
        <taxon>Gobioidei</taxon>
        <taxon>Gobiidae</taxon>
        <taxon>Benthophilinae</taxon>
        <taxon>Neogobiini</taxon>
        <taxon>Neogobius</taxon>
    </lineage>
</organism>
<dbReference type="InterPro" id="IPR001304">
    <property type="entry name" value="C-type_lectin-like"/>
</dbReference>
<dbReference type="PROSITE" id="PS00615">
    <property type="entry name" value="C_TYPE_LECTIN_1"/>
    <property type="match status" value="1"/>
</dbReference>
<keyword evidence="1" id="KW-1015">Disulfide bond</keyword>
<evidence type="ECO:0000259" key="2">
    <source>
        <dbReference type="PROSITE" id="PS50041"/>
    </source>
</evidence>
<sequence>MVIADKVIPFAQLSCHSNCLGCPPFGYSFDGRCYKYVATDMTWADAELYCVSQRANLVSIHSLEENNFVKSLIQNFDHSEGHTYIGLSDLHKEGAWMWSDGSLVDFALWHPAQPDNTQAFEHCVQFNSGGHPYWNDVFCTPTYPSVCEKRLN</sequence>
<dbReference type="CDD" id="cd00037">
    <property type="entry name" value="CLECT"/>
    <property type="match status" value="1"/>
</dbReference>
<reference evidence="3" key="1">
    <citation type="submission" date="2025-08" db="UniProtKB">
        <authorList>
            <consortium name="Ensembl"/>
        </authorList>
    </citation>
    <scope>IDENTIFICATION</scope>
</reference>